<feature type="transmembrane region" description="Helical" evidence="6">
    <location>
        <begin position="73"/>
        <end position="95"/>
    </location>
</feature>
<evidence type="ECO:0000256" key="4">
    <source>
        <dbReference type="ARBA" id="ARBA00022989"/>
    </source>
</evidence>
<name>A0ABY6BFX7_9GAMM</name>
<feature type="domain" description="GtrA/DPMS transmembrane" evidence="7">
    <location>
        <begin position="12"/>
        <end position="121"/>
    </location>
</feature>
<evidence type="ECO:0000256" key="6">
    <source>
        <dbReference type="SAM" id="Phobius"/>
    </source>
</evidence>
<evidence type="ECO:0000313" key="9">
    <source>
        <dbReference type="Proteomes" id="UP001064632"/>
    </source>
</evidence>
<protein>
    <submittedName>
        <fullName evidence="8">GtrA family protein</fullName>
    </submittedName>
</protein>
<keyword evidence="5 6" id="KW-0472">Membrane</keyword>
<evidence type="ECO:0000259" key="7">
    <source>
        <dbReference type="Pfam" id="PF04138"/>
    </source>
</evidence>
<evidence type="ECO:0000256" key="5">
    <source>
        <dbReference type="ARBA" id="ARBA00023136"/>
    </source>
</evidence>
<gene>
    <name evidence="8" type="ORF">N4264_22680</name>
</gene>
<dbReference type="PANTHER" id="PTHR38459:SF1">
    <property type="entry name" value="PROPHAGE BACTOPRENOL-LINKED GLUCOSE TRANSLOCASE HOMOLOG"/>
    <property type="match status" value="1"/>
</dbReference>
<dbReference type="EMBL" id="CP104694">
    <property type="protein sequence ID" value="UXI67511.1"/>
    <property type="molecule type" value="Genomic_DNA"/>
</dbReference>
<comment type="similarity">
    <text evidence="2">Belongs to the GtrA family.</text>
</comment>
<evidence type="ECO:0000256" key="3">
    <source>
        <dbReference type="ARBA" id="ARBA00022692"/>
    </source>
</evidence>
<keyword evidence="3 6" id="KW-0812">Transmembrane</keyword>
<feature type="transmembrane region" description="Helical" evidence="6">
    <location>
        <begin position="39"/>
        <end position="61"/>
    </location>
</feature>
<dbReference type="Proteomes" id="UP001064632">
    <property type="component" value="Chromosome"/>
</dbReference>
<feature type="transmembrane region" description="Helical" evidence="6">
    <location>
        <begin position="12"/>
        <end position="33"/>
    </location>
</feature>
<accession>A0ABY6BFX7</accession>
<sequence length="127" mass="14236">MTERPAIGEGVRFVLAGGLNTVLTYALYYGLLALVDYRLAYALAYVAGIGIAYVLNARFVFRRALGWRSALRYPLIYVAQFLFGVALLHSLVDWLGIDRRWAMVIVIALSVPLSYVLNRLVLVRSPQ</sequence>
<dbReference type="Pfam" id="PF04138">
    <property type="entry name" value="GtrA_DPMS_TM"/>
    <property type="match status" value="1"/>
</dbReference>
<proteinExistence type="inferred from homology"/>
<dbReference type="RefSeq" id="WP_261694481.1">
    <property type="nucleotide sequence ID" value="NZ_CP104694.1"/>
</dbReference>
<keyword evidence="4 6" id="KW-1133">Transmembrane helix</keyword>
<dbReference type="InterPro" id="IPR051401">
    <property type="entry name" value="GtrA_CellWall_Glycosyl"/>
</dbReference>
<keyword evidence="9" id="KW-1185">Reference proteome</keyword>
<organism evidence="8 9">
    <name type="scientific">Tahibacter amnicola</name>
    <dbReference type="NCBI Taxonomy" id="2976241"/>
    <lineage>
        <taxon>Bacteria</taxon>
        <taxon>Pseudomonadati</taxon>
        <taxon>Pseudomonadota</taxon>
        <taxon>Gammaproteobacteria</taxon>
        <taxon>Lysobacterales</taxon>
        <taxon>Rhodanobacteraceae</taxon>
        <taxon>Tahibacter</taxon>
    </lineage>
</organism>
<evidence type="ECO:0000256" key="1">
    <source>
        <dbReference type="ARBA" id="ARBA00004141"/>
    </source>
</evidence>
<dbReference type="InterPro" id="IPR007267">
    <property type="entry name" value="GtrA_DPMS_TM"/>
</dbReference>
<feature type="transmembrane region" description="Helical" evidence="6">
    <location>
        <begin position="101"/>
        <end position="122"/>
    </location>
</feature>
<evidence type="ECO:0000313" key="8">
    <source>
        <dbReference type="EMBL" id="UXI67511.1"/>
    </source>
</evidence>
<reference evidence="8" key="1">
    <citation type="submission" date="2022-09" db="EMBL/GenBank/DDBJ databases">
        <title>Tahibacter sp. nov., isolated from a fresh water.</title>
        <authorList>
            <person name="Baek J.H."/>
            <person name="Lee J.K."/>
            <person name="Kim J.M."/>
            <person name="Jeon C.O."/>
        </authorList>
    </citation>
    <scope>NUCLEOTIDE SEQUENCE</scope>
    <source>
        <strain evidence="8">W38</strain>
    </source>
</reference>
<comment type="subcellular location">
    <subcellularLocation>
        <location evidence="1">Membrane</location>
        <topology evidence="1">Multi-pass membrane protein</topology>
    </subcellularLocation>
</comment>
<evidence type="ECO:0000256" key="2">
    <source>
        <dbReference type="ARBA" id="ARBA00009399"/>
    </source>
</evidence>
<dbReference type="PANTHER" id="PTHR38459">
    <property type="entry name" value="PROPHAGE BACTOPRENOL-LINKED GLUCOSE TRANSLOCASE HOMOLOG"/>
    <property type="match status" value="1"/>
</dbReference>